<dbReference type="SMART" id="SM00406">
    <property type="entry name" value="IGv"/>
    <property type="match status" value="1"/>
</dbReference>
<dbReference type="CDD" id="cd00099">
    <property type="entry name" value="IgV"/>
    <property type="match status" value="1"/>
</dbReference>
<dbReference type="InterPro" id="IPR003599">
    <property type="entry name" value="Ig_sub"/>
</dbReference>
<dbReference type="PROSITE" id="PS50835">
    <property type="entry name" value="IG_LIKE"/>
    <property type="match status" value="1"/>
</dbReference>
<sequence length="108" mass="12018">YCSILLCCFSHSNKVNQSPPDIIKKQGESAEIRCLHSVTSYNQISWYRQGQGFTLMGYLVATSNFSEKEFTDKIIMSGNGNSNGLLTIKNLASSDSAVYFCAAYYTVF</sequence>
<dbReference type="InterPro" id="IPR013783">
    <property type="entry name" value="Ig-like_fold"/>
</dbReference>
<evidence type="ECO:0000256" key="1">
    <source>
        <dbReference type="ARBA" id="ARBA00022729"/>
    </source>
</evidence>
<dbReference type="SUPFAM" id="SSF48726">
    <property type="entry name" value="Immunoglobulin"/>
    <property type="match status" value="1"/>
</dbReference>
<evidence type="ECO:0000313" key="5">
    <source>
        <dbReference type="Proteomes" id="UP000694700"/>
    </source>
</evidence>
<dbReference type="InterPro" id="IPR007110">
    <property type="entry name" value="Ig-like_dom"/>
</dbReference>
<name>A0A8C1T1C9_CYPCA</name>
<dbReference type="InterPro" id="IPR036179">
    <property type="entry name" value="Ig-like_dom_sf"/>
</dbReference>
<dbReference type="GO" id="GO:0007166">
    <property type="term" value="P:cell surface receptor signaling pathway"/>
    <property type="evidence" value="ECO:0007669"/>
    <property type="project" value="TreeGrafter"/>
</dbReference>
<dbReference type="GO" id="GO:0005886">
    <property type="term" value="C:plasma membrane"/>
    <property type="evidence" value="ECO:0007669"/>
    <property type="project" value="TreeGrafter"/>
</dbReference>
<keyword evidence="1" id="KW-0732">Signal</keyword>
<dbReference type="GO" id="GO:0002376">
    <property type="term" value="P:immune system process"/>
    <property type="evidence" value="ECO:0007669"/>
    <property type="project" value="UniProtKB-KW"/>
</dbReference>
<evidence type="ECO:0000313" key="4">
    <source>
        <dbReference type="Ensembl" id="ENSCCRP00015016166.1"/>
    </source>
</evidence>
<dbReference type="Proteomes" id="UP000694700">
    <property type="component" value="Unplaced"/>
</dbReference>
<dbReference type="PANTHER" id="PTHR23268:SF102">
    <property type="entry name" value="IMMUNOGLOBULIN V-SET DOMAIN-CONTAINING PROTEIN"/>
    <property type="match status" value="1"/>
</dbReference>
<dbReference type="SMART" id="SM00409">
    <property type="entry name" value="IG"/>
    <property type="match status" value="1"/>
</dbReference>
<dbReference type="Gene3D" id="2.60.40.10">
    <property type="entry name" value="Immunoglobulins"/>
    <property type="match status" value="1"/>
</dbReference>
<dbReference type="Pfam" id="PF07686">
    <property type="entry name" value="V-set"/>
    <property type="match status" value="1"/>
</dbReference>
<protein>
    <recommendedName>
        <fullName evidence="3">Ig-like domain-containing protein</fullName>
    </recommendedName>
</protein>
<evidence type="ECO:0000256" key="2">
    <source>
        <dbReference type="ARBA" id="ARBA00022859"/>
    </source>
</evidence>
<dbReference type="AlphaFoldDB" id="A0A8C1T1C9"/>
<proteinExistence type="predicted"/>
<reference evidence="4" key="1">
    <citation type="submission" date="2025-08" db="UniProtKB">
        <authorList>
            <consortium name="Ensembl"/>
        </authorList>
    </citation>
    <scope>IDENTIFICATION</scope>
</reference>
<dbReference type="Ensembl" id="ENSCCRT00015016743.1">
    <property type="protein sequence ID" value="ENSCCRP00015016166.1"/>
    <property type="gene ID" value="ENSCCRG00015007175.1"/>
</dbReference>
<keyword evidence="2" id="KW-0391">Immunity</keyword>
<feature type="domain" description="Ig-like" evidence="3">
    <location>
        <begin position="13"/>
        <end position="108"/>
    </location>
</feature>
<organism evidence="4 5">
    <name type="scientific">Cyprinus carpio</name>
    <name type="common">Common carp</name>
    <dbReference type="NCBI Taxonomy" id="7962"/>
    <lineage>
        <taxon>Eukaryota</taxon>
        <taxon>Metazoa</taxon>
        <taxon>Chordata</taxon>
        <taxon>Craniata</taxon>
        <taxon>Vertebrata</taxon>
        <taxon>Euteleostomi</taxon>
        <taxon>Actinopterygii</taxon>
        <taxon>Neopterygii</taxon>
        <taxon>Teleostei</taxon>
        <taxon>Ostariophysi</taxon>
        <taxon>Cypriniformes</taxon>
        <taxon>Cyprinidae</taxon>
        <taxon>Cyprininae</taxon>
        <taxon>Cyprinus</taxon>
    </lineage>
</organism>
<accession>A0A8C1T1C9</accession>
<evidence type="ECO:0000259" key="3">
    <source>
        <dbReference type="PROSITE" id="PS50835"/>
    </source>
</evidence>
<dbReference type="PANTHER" id="PTHR23268">
    <property type="entry name" value="T-CELL RECEPTOR BETA CHAIN"/>
    <property type="match status" value="1"/>
</dbReference>
<dbReference type="InterPro" id="IPR050413">
    <property type="entry name" value="TCR_beta_variable"/>
</dbReference>
<dbReference type="InterPro" id="IPR013106">
    <property type="entry name" value="Ig_V-set"/>
</dbReference>